<dbReference type="Gene3D" id="1.10.150.610">
    <property type="match status" value="1"/>
</dbReference>
<dbReference type="Proteomes" id="UP000674425">
    <property type="component" value="Unassembled WGS sequence"/>
</dbReference>
<dbReference type="AlphaFoldDB" id="A0A1I7EIX0"/>
<accession>A0A1I7EIX0</accession>
<dbReference type="EMBL" id="FPBH01000023">
    <property type="protein sequence ID" value="SFU23844.1"/>
    <property type="molecule type" value="Genomic_DNA"/>
</dbReference>
<dbReference type="Proteomes" id="UP000198844">
    <property type="component" value="Unassembled WGS sequence"/>
</dbReference>
<protein>
    <submittedName>
        <fullName evidence="2">Uncharacterized protein</fullName>
    </submittedName>
</protein>
<gene>
    <name evidence="1" type="ORF">R69658_05548</name>
    <name evidence="2" type="ORF">SAMN05192563_102375</name>
</gene>
<evidence type="ECO:0000313" key="3">
    <source>
        <dbReference type="Proteomes" id="UP000198844"/>
    </source>
</evidence>
<evidence type="ECO:0000313" key="4">
    <source>
        <dbReference type="Proteomes" id="UP000674425"/>
    </source>
</evidence>
<dbReference type="RefSeq" id="WP_234486938.1">
    <property type="nucleotide sequence ID" value="NZ_CAJNAU010000066.1"/>
</dbReference>
<sequence length="73" mass="8549">MERFFMRRGSAVIMLLYHRRGWQGKIATAVDDNVEREMLEIESIDRLVLDVRAGRIRTFELTDPKAVEVNVID</sequence>
<organism evidence="2 3">
    <name type="scientific">Paraburkholderia aspalathi</name>
    <dbReference type="NCBI Taxonomy" id="1324617"/>
    <lineage>
        <taxon>Bacteria</taxon>
        <taxon>Pseudomonadati</taxon>
        <taxon>Pseudomonadota</taxon>
        <taxon>Betaproteobacteria</taxon>
        <taxon>Burkholderiales</taxon>
        <taxon>Burkholderiaceae</taxon>
        <taxon>Paraburkholderia</taxon>
    </lineage>
</organism>
<reference evidence="2 3" key="1">
    <citation type="submission" date="2016-10" db="EMBL/GenBank/DDBJ databases">
        <authorList>
            <person name="de Groot N.N."/>
        </authorList>
    </citation>
    <scope>NUCLEOTIDE SEQUENCE [LARGE SCALE GENOMIC DNA]</scope>
    <source>
        <strain evidence="2 3">LMG 27731</strain>
    </source>
</reference>
<dbReference type="EMBL" id="CAJNAU010000066">
    <property type="protein sequence ID" value="CAE6814245.1"/>
    <property type="molecule type" value="Genomic_DNA"/>
</dbReference>
<name>A0A1I7EIX0_9BURK</name>
<evidence type="ECO:0000313" key="1">
    <source>
        <dbReference type="EMBL" id="CAE6814245.1"/>
    </source>
</evidence>
<proteinExistence type="predicted"/>
<keyword evidence="4" id="KW-1185">Reference proteome</keyword>
<evidence type="ECO:0000313" key="2">
    <source>
        <dbReference type="EMBL" id="SFU23844.1"/>
    </source>
</evidence>
<reference evidence="1 4" key="2">
    <citation type="submission" date="2021-02" db="EMBL/GenBank/DDBJ databases">
        <authorList>
            <person name="Vanwijnsberghe S."/>
        </authorList>
    </citation>
    <scope>NUCLEOTIDE SEQUENCE [LARGE SCALE GENOMIC DNA]</scope>
    <source>
        <strain evidence="1 4">R-69658</strain>
    </source>
</reference>
<dbReference type="Pfam" id="PF21627">
    <property type="entry name" value="BTH_I2711-like"/>
    <property type="match status" value="1"/>
</dbReference>
<dbReference type="InterPro" id="IPR048850">
    <property type="entry name" value="BTH_I2711-like"/>
</dbReference>